<proteinExistence type="predicted"/>
<protein>
    <recommendedName>
        <fullName evidence="4">TIR domain-containing protein</fullName>
    </recommendedName>
</protein>
<gene>
    <name evidence="2" type="ORF">TeGR_g14646</name>
</gene>
<dbReference type="Proteomes" id="UP001165060">
    <property type="component" value="Unassembled WGS sequence"/>
</dbReference>
<dbReference type="PANTHER" id="PTHR31630">
    <property type="entry name" value="PHYTANOYL-COA DIOXYGENASE-RELATED-RELATED"/>
    <property type="match status" value="1"/>
</dbReference>
<feature type="compositionally biased region" description="Low complexity" evidence="1">
    <location>
        <begin position="26"/>
        <end position="35"/>
    </location>
</feature>
<accession>A0ABQ6MB64</accession>
<sequence length="191" mass="20869">MASLVSSTAPAASKKKGELNEQHQSTAGASTAPAASKKKGKKKPPPLRPARPHNLLLSYISTDTDLGRKVLEAIEDQGYVVLPSVLGGEECDEELDRLWDFVEKTSPSVKRGQPDTHYPDGPGAPDPWPHSGWGNLPDMCQSYSGGWLFSNLREKLAARVFEPLYGTRQLHSSKEVRRALVRPSKARERGG</sequence>
<organism evidence="2 3">
    <name type="scientific">Tetraparma gracilis</name>
    <dbReference type="NCBI Taxonomy" id="2962635"/>
    <lineage>
        <taxon>Eukaryota</taxon>
        <taxon>Sar</taxon>
        <taxon>Stramenopiles</taxon>
        <taxon>Ochrophyta</taxon>
        <taxon>Bolidophyceae</taxon>
        <taxon>Parmales</taxon>
        <taxon>Triparmaceae</taxon>
        <taxon>Tetraparma</taxon>
    </lineage>
</organism>
<dbReference type="EMBL" id="BRYB01003933">
    <property type="protein sequence ID" value="GMI22918.1"/>
    <property type="molecule type" value="Genomic_DNA"/>
</dbReference>
<feature type="compositionally biased region" description="Polar residues" evidence="1">
    <location>
        <begin position="1"/>
        <end position="10"/>
    </location>
</feature>
<dbReference type="SUPFAM" id="SSF51197">
    <property type="entry name" value="Clavaminate synthase-like"/>
    <property type="match status" value="1"/>
</dbReference>
<evidence type="ECO:0000256" key="1">
    <source>
        <dbReference type="SAM" id="MobiDB-lite"/>
    </source>
</evidence>
<feature type="region of interest" description="Disordered" evidence="1">
    <location>
        <begin position="1"/>
        <end position="55"/>
    </location>
</feature>
<name>A0ABQ6MB64_9STRA</name>
<dbReference type="PANTHER" id="PTHR31630:SF6">
    <property type="entry name" value="PHYTANOYL-COA DIOXYGENASE-RELATED"/>
    <property type="match status" value="1"/>
</dbReference>
<comment type="caution">
    <text evidence="2">The sequence shown here is derived from an EMBL/GenBank/DDBJ whole genome shotgun (WGS) entry which is preliminary data.</text>
</comment>
<feature type="region of interest" description="Disordered" evidence="1">
    <location>
        <begin position="106"/>
        <end position="128"/>
    </location>
</feature>
<evidence type="ECO:0008006" key="4">
    <source>
        <dbReference type="Google" id="ProtNLM"/>
    </source>
</evidence>
<keyword evidence="3" id="KW-1185">Reference proteome</keyword>
<feature type="compositionally biased region" description="Basic residues" evidence="1">
    <location>
        <begin position="36"/>
        <end position="45"/>
    </location>
</feature>
<reference evidence="2 3" key="1">
    <citation type="journal article" date="2023" name="Commun. Biol.">
        <title>Genome analysis of Parmales, the sister group of diatoms, reveals the evolutionary specialization of diatoms from phago-mixotrophs to photoautotrophs.</title>
        <authorList>
            <person name="Ban H."/>
            <person name="Sato S."/>
            <person name="Yoshikawa S."/>
            <person name="Yamada K."/>
            <person name="Nakamura Y."/>
            <person name="Ichinomiya M."/>
            <person name="Sato N."/>
            <person name="Blanc-Mathieu R."/>
            <person name="Endo H."/>
            <person name="Kuwata A."/>
            <person name="Ogata H."/>
        </authorList>
    </citation>
    <scope>NUCLEOTIDE SEQUENCE [LARGE SCALE GENOMIC DNA]</scope>
</reference>
<evidence type="ECO:0000313" key="3">
    <source>
        <dbReference type="Proteomes" id="UP001165060"/>
    </source>
</evidence>
<evidence type="ECO:0000313" key="2">
    <source>
        <dbReference type="EMBL" id="GMI22918.1"/>
    </source>
</evidence>